<evidence type="ECO:0000259" key="6">
    <source>
        <dbReference type="Pfam" id="PF00350"/>
    </source>
</evidence>
<keyword evidence="3" id="KW-0378">Hydrolase</keyword>
<dbReference type="OrthoDB" id="5477114at2"/>
<comment type="caution">
    <text evidence="7">The sequence shown here is derived from an EMBL/GenBank/DDBJ whole genome shotgun (WGS) entry which is preliminary data.</text>
</comment>
<dbReference type="Gene3D" id="3.40.50.300">
    <property type="entry name" value="P-loop containing nucleotide triphosphate hydrolases"/>
    <property type="match status" value="1"/>
</dbReference>
<comment type="subcellular location">
    <subcellularLocation>
        <location evidence="1">Membrane</location>
    </subcellularLocation>
</comment>
<keyword evidence="2" id="KW-0547">Nucleotide-binding</keyword>
<reference evidence="7 8" key="1">
    <citation type="journal article" date="2014" name="Genome Announc.">
        <title>Draft Genome Sequences of Three Alkaliphilic Bacillus Strains, Bacillus wakoensis JCM 9140T, Bacillus akibai JCM 9157T, and Bacillus hemicellulosilyticus JCM 9152T.</title>
        <authorList>
            <person name="Yuki M."/>
            <person name="Oshima K."/>
            <person name="Suda W."/>
            <person name="Oshida Y."/>
            <person name="Kitamura K."/>
            <person name="Iida T."/>
            <person name="Hattori M."/>
            <person name="Ohkuma M."/>
        </authorList>
    </citation>
    <scope>NUCLEOTIDE SEQUENCE [LARGE SCALE GENOMIC DNA]</scope>
    <source>
        <strain evidence="7 8">JCM 9157</strain>
    </source>
</reference>
<dbReference type="InterPro" id="IPR027417">
    <property type="entry name" value="P-loop_NTPase"/>
</dbReference>
<evidence type="ECO:0000256" key="5">
    <source>
        <dbReference type="ARBA" id="ARBA00023136"/>
    </source>
</evidence>
<dbReference type="CDD" id="cd09912">
    <property type="entry name" value="DLP_2"/>
    <property type="match status" value="1"/>
</dbReference>
<dbReference type="RefSeq" id="WP_035663551.1">
    <property type="nucleotide sequence ID" value="NZ_BAUV01000009.1"/>
</dbReference>
<organism evidence="7 8">
    <name type="scientific">Halalkalibacter akibai (strain ATCC 43226 / DSM 21942 / CIP 109018 / JCM 9157 / 1139)</name>
    <name type="common">Bacillus akibai</name>
    <dbReference type="NCBI Taxonomy" id="1236973"/>
    <lineage>
        <taxon>Bacteria</taxon>
        <taxon>Bacillati</taxon>
        <taxon>Bacillota</taxon>
        <taxon>Bacilli</taxon>
        <taxon>Bacillales</taxon>
        <taxon>Bacillaceae</taxon>
        <taxon>Halalkalibacter</taxon>
    </lineage>
</organism>
<dbReference type="PANTHER" id="PTHR10465:SF0">
    <property type="entry name" value="SARCALUMENIN"/>
    <property type="match status" value="1"/>
</dbReference>
<proteinExistence type="predicted"/>
<dbReference type="GO" id="GO:0003924">
    <property type="term" value="F:GTPase activity"/>
    <property type="evidence" value="ECO:0007669"/>
    <property type="project" value="InterPro"/>
</dbReference>
<dbReference type="SUPFAM" id="SSF52540">
    <property type="entry name" value="P-loop containing nucleoside triphosphate hydrolases"/>
    <property type="match status" value="1"/>
</dbReference>
<evidence type="ECO:0000256" key="2">
    <source>
        <dbReference type="ARBA" id="ARBA00022741"/>
    </source>
</evidence>
<evidence type="ECO:0000313" key="7">
    <source>
        <dbReference type="EMBL" id="GAE34601.1"/>
    </source>
</evidence>
<dbReference type="AlphaFoldDB" id="W4QR85"/>
<keyword evidence="5" id="KW-0472">Membrane</keyword>
<evidence type="ECO:0000256" key="3">
    <source>
        <dbReference type="ARBA" id="ARBA00022801"/>
    </source>
</evidence>
<feature type="domain" description="Dynamin N-terminal" evidence="6">
    <location>
        <begin position="36"/>
        <end position="191"/>
    </location>
</feature>
<dbReference type="STRING" id="1236973.JCM9157_1670"/>
<dbReference type="eggNOG" id="COG0699">
    <property type="taxonomic scope" value="Bacteria"/>
</dbReference>
<evidence type="ECO:0000313" key="8">
    <source>
        <dbReference type="Proteomes" id="UP000018896"/>
    </source>
</evidence>
<dbReference type="Pfam" id="PF00350">
    <property type="entry name" value="Dynamin_N"/>
    <property type="match status" value="1"/>
</dbReference>
<protein>
    <submittedName>
        <fullName evidence="7">Uncharacterized protein Bsub YpbR</fullName>
    </submittedName>
</protein>
<sequence length="517" mass="60189">MSKALDSIVKVHEMTDKEEERQRIVKEKVSKNRFQVAFCGHFSAGKSTILNHLLGAEMLPTSPIPTSANIIGIKNGDLGLSVQATTGEVKNWNGEIPWQRVREWGMNGGEISSLTIQAPLPFLGDHSTIYDTPGVDSTDPTHQAVTLEALYTTDFICYVMDYNHVQSETNLTFLKQLSDEKKPLYLVVNQIDKHDEQELSFQDFDQSIRDTFTSWGINILMLRYTSMKAKEHPLNQLNQFEKEMKAILYHGNQLLPYANQRIQQGFFLSIIKRLEEEKEESLDQIKEEMKQEGFSLSQLDERQQLAEDYEKAIHAKKRFEQFFEKEWQAIVKDVTIFPYTTTELVRSWLESIEPGFKVGFLRSKKKTEEEQQLRLERLINETQDKVKSQIEFHMHKLFLSFDLSLLTNREEVESELSKLHLEITERFFKDAVQAGPKNREYVYTFTKDRTAAIIKELRQKAASVILVMTKGMESHWEKELEQLERKLDKLHEIDDFVIQLTRIDDGFQVAIEKHEAK</sequence>
<dbReference type="InterPro" id="IPR045063">
    <property type="entry name" value="Dynamin_N"/>
</dbReference>
<dbReference type="GO" id="GO:0005525">
    <property type="term" value="F:GTP binding"/>
    <property type="evidence" value="ECO:0007669"/>
    <property type="project" value="UniProtKB-KW"/>
</dbReference>
<dbReference type="InterPro" id="IPR027094">
    <property type="entry name" value="Mitofusin_fam"/>
</dbReference>
<name>W4QR85_HALA3</name>
<dbReference type="GO" id="GO:0016020">
    <property type="term" value="C:membrane"/>
    <property type="evidence" value="ECO:0007669"/>
    <property type="project" value="UniProtKB-SubCell"/>
</dbReference>
<keyword evidence="8" id="KW-1185">Reference proteome</keyword>
<accession>W4QR85</accession>
<dbReference type="PANTHER" id="PTHR10465">
    <property type="entry name" value="TRANSMEMBRANE GTPASE FZO1"/>
    <property type="match status" value="1"/>
</dbReference>
<dbReference type="EMBL" id="BAUV01000009">
    <property type="protein sequence ID" value="GAE34601.1"/>
    <property type="molecule type" value="Genomic_DNA"/>
</dbReference>
<dbReference type="Proteomes" id="UP000018896">
    <property type="component" value="Unassembled WGS sequence"/>
</dbReference>
<keyword evidence="4" id="KW-0342">GTP-binding</keyword>
<evidence type="ECO:0000256" key="4">
    <source>
        <dbReference type="ARBA" id="ARBA00023134"/>
    </source>
</evidence>
<gene>
    <name evidence="7" type="ORF">JCM9157_1670</name>
</gene>
<evidence type="ECO:0000256" key="1">
    <source>
        <dbReference type="ARBA" id="ARBA00004370"/>
    </source>
</evidence>